<name>A0A8H7AGH8_9EURO</name>
<evidence type="ECO:0000313" key="2">
    <source>
        <dbReference type="Proteomes" id="UP000606974"/>
    </source>
</evidence>
<dbReference type="AlphaFoldDB" id="A0A8H7AGH8"/>
<reference evidence="1" key="1">
    <citation type="submission" date="2020-02" db="EMBL/GenBank/DDBJ databases">
        <authorList>
            <person name="Palmer J.M."/>
        </authorList>
    </citation>
    <scope>NUCLEOTIDE SEQUENCE</scope>
    <source>
        <strain evidence="1">EPUS1.4</strain>
        <tissue evidence="1">Thallus</tissue>
    </source>
</reference>
<proteinExistence type="predicted"/>
<sequence>MPYSKLNFQSHSVLAKHGEYAASEYDQRSCVPREVLRSGGCPAGQACCVAWTAGVKRDGEGRCLGGR</sequence>
<dbReference type="Proteomes" id="UP000606974">
    <property type="component" value="Unassembled WGS sequence"/>
</dbReference>
<comment type="caution">
    <text evidence="1">The sequence shown here is derived from an EMBL/GenBank/DDBJ whole genome shotgun (WGS) entry which is preliminary data.</text>
</comment>
<gene>
    <name evidence="1" type="ORF">GJ744_011624</name>
</gene>
<organism evidence="1 2">
    <name type="scientific">Endocarpon pusillum</name>
    <dbReference type="NCBI Taxonomy" id="364733"/>
    <lineage>
        <taxon>Eukaryota</taxon>
        <taxon>Fungi</taxon>
        <taxon>Dikarya</taxon>
        <taxon>Ascomycota</taxon>
        <taxon>Pezizomycotina</taxon>
        <taxon>Eurotiomycetes</taxon>
        <taxon>Chaetothyriomycetidae</taxon>
        <taxon>Verrucariales</taxon>
        <taxon>Verrucariaceae</taxon>
        <taxon>Endocarpon</taxon>
    </lineage>
</organism>
<dbReference type="EMBL" id="JAACFV010000084">
    <property type="protein sequence ID" value="KAF7506587.1"/>
    <property type="molecule type" value="Genomic_DNA"/>
</dbReference>
<keyword evidence="2" id="KW-1185">Reference proteome</keyword>
<evidence type="ECO:0000313" key="1">
    <source>
        <dbReference type="EMBL" id="KAF7506587.1"/>
    </source>
</evidence>
<accession>A0A8H7AGH8</accession>
<protein>
    <submittedName>
        <fullName evidence="1">Uncharacterized protein</fullName>
    </submittedName>
</protein>